<keyword evidence="2 6" id="KW-0812">Transmembrane</keyword>
<dbReference type="Proteomes" id="UP001153076">
    <property type="component" value="Unassembled WGS sequence"/>
</dbReference>
<dbReference type="AlphaFoldDB" id="A0A9Q1QKB8"/>
<feature type="region of interest" description="Disordered" evidence="5">
    <location>
        <begin position="1"/>
        <end position="47"/>
    </location>
</feature>
<proteinExistence type="predicted"/>
<evidence type="ECO:0000256" key="5">
    <source>
        <dbReference type="SAM" id="MobiDB-lite"/>
    </source>
</evidence>
<dbReference type="InterPro" id="IPR044839">
    <property type="entry name" value="NDR1-like"/>
</dbReference>
<keyword evidence="3 6" id="KW-1133">Transmembrane helix</keyword>
<organism evidence="8 9">
    <name type="scientific">Carnegiea gigantea</name>
    <dbReference type="NCBI Taxonomy" id="171969"/>
    <lineage>
        <taxon>Eukaryota</taxon>
        <taxon>Viridiplantae</taxon>
        <taxon>Streptophyta</taxon>
        <taxon>Embryophyta</taxon>
        <taxon>Tracheophyta</taxon>
        <taxon>Spermatophyta</taxon>
        <taxon>Magnoliopsida</taxon>
        <taxon>eudicotyledons</taxon>
        <taxon>Gunneridae</taxon>
        <taxon>Pentapetalae</taxon>
        <taxon>Caryophyllales</taxon>
        <taxon>Cactineae</taxon>
        <taxon>Cactaceae</taxon>
        <taxon>Cactoideae</taxon>
        <taxon>Echinocereeae</taxon>
        <taxon>Carnegiea</taxon>
    </lineage>
</organism>
<dbReference type="PANTHER" id="PTHR31234:SF72">
    <property type="entry name" value="NDR1_HIN1-LIKE PROTEIN 6"/>
    <property type="match status" value="1"/>
</dbReference>
<evidence type="ECO:0000313" key="9">
    <source>
        <dbReference type="Proteomes" id="UP001153076"/>
    </source>
</evidence>
<evidence type="ECO:0000256" key="6">
    <source>
        <dbReference type="SAM" id="Phobius"/>
    </source>
</evidence>
<reference evidence="8" key="1">
    <citation type="submission" date="2022-04" db="EMBL/GenBank/DDBJ databases">
        <title>Carnegiea gigantea Genome sequencing and assembly v2.</title>
        <authorList>
            <person name="Copetti D."/>
            <person name="Sanderson M.J."/>
            <person name="Burquez A."/>
            <person name="Wojciechowski M.F."/>
        </authorList>
    </citation>
    <scope>NUCLEOTIDE SEQUENCE</scope>
    <source>
        <strain evidence="8">SGP5-SGP5p</strain>
        <tissue evidence="8">Aerial part</tissue>
    </source>
</reference>
<dbReference type="GO" id="GO:0098542">
    <property type="term" value="P:defense response to other organism"/>
    <property type="evidence" value="ECO:0007669"/>
    <property type="project" value="InterPro"/>
</dbReference>
<evidence type="ECO:0000256" key="1">
    <source>
        <dbReference type="ARBA" id="ARBA00004167"/>
    </source>
</evidence>
<dbReference type="GO" id="GO:0005886">
    <property type="term" value="C:plasma membrane"/>
    <property type="evidence" value="ECO:0007669"/>
    <property type="project" value="TreeGrafter"/>
</dbReference>
<evidence type="ECO:0000259" key="7">
    <source>
        <dbReference type="Pfam" id="PF03168"/>
    </source>
</evidence>
<keyword evidence="4 6" id="KW-0472">Membrane</keyword>
<name>A0A9Q1QKB8_9CARY</name>
<sequence length="250" mass="27874">MAEAQRIHPVPPMGAMQRAERPTRPLVPRSRSIPSEKGNPTYNNYPPLRPPRSRSSCFCRVICCIFCLLITILVIIAVLGVTFYFVFHPKAPNFSVDKIRITDFRINMDLSLYTKFDVRITAMNPNEKIGIYYEKGGKMAVLYSKTELCHGSLPAFYQAPQNKTVLDVSLSGQNQFGNTLMSALMQQQQSGNIPLDLKVDQPVSIKPGSLKLGKVRFLANCKLIVDSLSSSNLNALCRPGKTKPVTYSNC</sequence>
<dbReference type="Pfam" id="PF03168">
    <property type="entry name" value="LEA_2"/>
    <property type="match status" value="1"/>
</dbReference>
<keyword evidence="9" id="KW-1185">Reference proteome</keyword>
<dbReference type="PANTHER" id="PTHR31234">
    <property type="entry name" value="LATE EMBRYOGENESIS ABUNDANT (LEA) HYDROXYPROLINE-RICH GLYCOPROTEIN FAMILY"/>
    <property type="match status" value="1"/>
</dbReference>
<protein>
    <recommendedName>
        <fullName evidence="7">Late embryogenesis abundant protein LEA-2 subgroup domain-containing protein</fullName>
    </recommendedName>
</protein>
<comment type="subcellular location">
    <subcellularLocation>
        <location evidence="1">Membrane</location>
        <topology evidence="1">Single-pass membrane protein</topology>
    </subcellularLocation>
</comment>
<dbReference type="InterPro" id="IPR004864">
    <property type="entry name" value="LEA_2"/>
</dbReference>
<dbReference type="OrthoDB" id="1917746at2759"/>
<accession>A0A9Q1QKB8</accession>
<evidence type="ECO:0000256" key="3">
    <source>
        <dbReference type="ARBA" id="ARBA00022989"/>
    </source>
</evidence>
<evidence type="ECO:0000256" key="2">
    <source>
        <dbReference type="ARBA" id="ARBA00022692"/>
    </source>
</evidence>
<evidence type="ECO:0000256" key="4">
    <source>
        <dbReference type="ARBA" id="ARBA00023136"/>
    </source>
</evidence>
<evidence type="ECO:0000313" key="8">
    <source>
        <dbReference type="EMBL" id="KAJ8444914.1"/>
    </source>
</evidence>
<feature type="domain" description="Late embryogenesis abundant protein LEA-2 subgroup" evidence="7">
    <location>
        <begin position="121"/>
        <end position="199"/>
    </location>
</feature>
<comment type="caution">
    <text evidence="8">The sequence shown here is derived from an EMBL/GenBank/DDBJ whole genome shotgun (WGS) entry which is preliminary data.</text>
</comment>
<gene>
    <name evidence="8" type="ORF">Cgig2_015260</name>
</gene>
<feature type="transmembrane region" description="Helical" evidence="6">
    <location>
        <begin position="58"/>
        <end position="87"/>
    </location>
</feature>
<dbReference type="EMBL" id="JAKOGI010000083">
    <property type="protein sequence ID" value="KAJ8444914.1"/>
    <property type="molecule type" value="Genomic_DNA"/>
</dbReference>